<dbReference type="RefSeq" id="WP_113956984.1">
    <property type="nucleotide sequence ID" value="NZ_QNRR01000001.1"/>
</dbReference>
<dbReference type="EMBL" id="QNRR01000001">
    <property type="protein sequence ID" value="RBP48110.1"/>
    <property type="molecule type" value="Genomic_DNA"/>
</dbReference>
<keyword evidence="2" id="KW-0808">Transferase</keyword>
<dbReference type="AlphaFoldDB" id="A0A366HW17"/>
<evidence type="ECO:0000313" key="2">
    <source>
        <dbReference type="EMBL" id="RBP48110.1"/>
    </source>
</evidence>
<dbReference type="Pfam" id="PF13692">
    <property type="entry name" value="Glyco_trans_1_4"/>
    <property type="match status" value="1"/>
</dbReference>
<dbReference type="PANTHER" id="PTHR12526:SF600">
    <property type="entry name" value="GLYCOSYL TRANSFERASE GROUP 1"/>
    <property type="match status" value="1"/>
</dbReference>
<protein>
    <submittedName>
        <fullName evidence="2">Glycosyltransferase involved in cell wall biosynthesis</fullName>
    </submittedName>
</protein>
<dbReference type="SUPFAM" id="SSF53756">
    <property type="entry name" value="UDP-Glycosyltransferase/glycogen phosphorylase"/>
    <property type="match status" value="1"/>
</dbReference>
<organism evidence="2 3">
    <name type="scientific">Roseimicrobium gellanilyticum</name>
    <dbReference type="NCBI Taxonomy" id="748857"/>
    <lineage>
        <taxon>Bacteria</taxon>
        <taxon>Pseudomonadati</taxon>
        <taxon>Verrucomicrobiota</taxon>
        <taxon>Verrucomicrobiia</taxon>
        <taxon>Verrucomicrobiales</taxon>
        <taxon>Verrucomicrobiaceae</taxon>
        <taxon>Roseimicrobium</taxon>
    </lineage>
</organism>
<dbReference type="Gene3D" id="3.40.50.2000">
    <property type="entry name" value="Glycogen Phosphorylase B"/>
    <property type="match status" value="2"/>
</dbReference>
<name>A0A366HW17_9BACT</name>
<dbReference type="Proteomes" id="UP000253426">
    <property type="component" value="Unassembled WGS sequence"/>
</dbReference>
<comment type="caution">
    <text evidence="2">The sequence shown here is derived from an EMBL/GenBank/DDBJ whole genome shotgun (WGS) entry which is preliminary data.</text>
</comment>
<dbReference type="CDD" id="cd03801">
    <property type="entry name" value="GT4_PimA-like"/>
    <property type="match status" value="1"/>
</dbReference>
<dbReference type="Pfam" id="PF13439">
    <property type="entry name" value="Glyco_transf_4"/>
    <property type="match status" value="1"/>
</dbReference>
<gene>
    <name evidence="2" type="ORF">DES53_101910</name>
</gene>
<evidence type="ECO:0000313" key="3">
    <source>
        <dbReference type="Proteomes" id="UP000253426"/>
    </source>
</evidence>
<accession>A0A366HW17</accession>
<dbReference type="GO" id="GO:0016757">
    <property type="term" value="F:glycosyltransferase activity"/>
    <property type="evidence" value="ECO:0007669"/>
    <property type="project" value="TreeGrafter"/>
</dbReference>
<dbReference type="OrthoDB" id="9811902at2"/>
<reference evidence="2 3" key="1">
    <citation type="submission" date="2018-06" db="EMBL/GenBank/DDBJ databases">
        <title>Genomic Encyclopedia of Type Strains, Phase IV (KMG-IV): sequencing the most valuable type-strain genomes for metagenomic binning, comparative biology and taxonomic classification.</title>
        <authorList>
            <person name="Goeker M."/>
        </authorList>
    </citation>
    <scope>NUCLEOTIDE SEQUENCE [LARGE SCALE GENOMIC DNA]</scope>
    <source>
        <strain evidence="2 3">DSM 25532</strain>
    </source>
</reference>
<feature type="domain" description="Glycosyltransferase subfamily 4-like N-terminal" evidence="1">
    <location>
        <begin position="89"/>
        <end position="240"/>
    </location>
</feature>
<evidence type="ECO:0000259" key="1">
    <source>
        <dbReference type="Pfam" id="PF13439"/>
    </source>
</evidence>
<keyword evidence="3" id="KW-1185">Reference proteome</keyword>
<dbReference type="PANTHER" id="PTHR12526">
    <property type="entry name" value="GLYCOSYLTRANSFERASE"/>
    <property type="match status" value="1"/>
</dbReference>
<dbReference type="InterPro" id="IPR028098">
    <property type="entry name" value="Glyco_trans_4-like_N"/>
</dbReference>
<proteinExistence type="predicted"/>
<sequence length="432" mass="48624">MEQTKEHENQHNPHAEKEGAHRPRILWINCRLLHPLIGGDRLRTYHMLRILKEWFEITYFCPRTAEDGAEAVARAAEYSDACVTYPHRFTPKGSPRFFAEVIANCIAGAVPYMAKKYRSRRAGEWLEKELRETRYDLVVCDYLVSLVHVLELRVSKMPPVLVFQHNVESLIWQRHAAAAGNPVKRMIFRRERDLTLRMEESCATLAAGQVTVSPLETQYFRDERGMKNVLGSVPTGVDCEHFQPTPEKTEPYTMAFLGSMDWEANVLAVQGFITESFPAIKARFPEAKFLVIGRNPPGWLRETAANDPSIEVTGTVDDVRPYLARAAIMVLPLSVGGGTRIKVFEAMAAGLAVVSTPTGVEGLPVVHEEHAWIASTGTSFTEGVLHLLAKPEARQTMARRGRELVEAEFGWRRAAEIFRGYCMELIPGAVPR</sequence>